<feature type="binding site" evidence="6">
    <location>
        <position position="108"/>
    </location>
    <ligand>
        <name>Fe cation</name>
        <dbReference type="ChEBI" id="CHEBI:24875"/>
    </ligand>
</feature>
<keyword evidence="4 6" id="KW-0648">Protein biosynthesis</keyword>
<feature type="active site" evidence="6">
    <location>
        <position position="151"/>
    </location>
</feature>
<protein>
    <recommendedName>
        <fullName evidence="6">Peptide deformylase</fullName>
        <shortName evidence="6">PDF</shortName>
        <ecNumber evidence="6">3.5.1.88</ecNumber>
    </recommendedName>
    <alternativeName>
        <fullName evidence="6">Polypeptide deformylase</fullName>
    </alternativeName>
</protein>
<dbReference type="InterPro" id="IPR023635">
    <property type="entry name" value="Peptide_deformylase"/>
</dbReference>
<dbReference type="HAMAP" id="MF_00163">
    <property type="entry name" value="Pep_deformylase"/>
    <property type="match status" value="1"/>
</dbReference>
<dbReference type="InterPro" id="IPR036821">
    <property type="entry name" value="Peptide_deformylase_sf"/>
</dbReference>
<evidence type="ECO:0000256" key="5">
    <source>
        <dbReference type="ARBA" id="ARBA00023004"/>
    </source>
</evidence>
<dbReference type="Proteomes" id="UP000255061">
    <property type="component" value="Unassembled WGS sequence"/>
</dbReference>
<dbReference type="NCBIfam" id="NF001159">
    <property type="entry name" value="PRK00150.1-3"/>
    <property type="match status" value="1"/>
</dbReference>
<accession>A0A380ADP1</accession>
<proteinExistence type="inferred from homology"/>
<evidence type="ECO:0000256" key="3">
    <source>
        <dbReference type="ARBA" id="ARBA00022801"/>
    </source>
</evidence>
<dbReference type="GO" id="GO:0046872">
    <property type="term" value="F:metal ion binding"/>
    <property type="evidence" value="ECO:0007669"/>
    <property type="project" value="UniProtKB-KW"/>
</dbReference>
<evidence type="ECO:0000313" key="9">
    <source>
        <dbReference type="Proteomes" id="UP000255061"/>
    </source>
</evidence>
<dbReference type="GO" id="GO:0006412">
    <property type="term" value="P:translation"/>
    <property type="evidence" value="ECO:0007669"/>
    <property type="project" value="UniProtKB-UniRule"/>
</dbReference>
<evidence type="ECO:0000256" key="4">
    <source>
        <dbReference type="ARBA" id="ARBA00022917"/>
    </source>
</evidence>
<dbReference type="PANTHER" id="PTHR10458:SF21">
    <property type="entry name" value="PEPTIDE DEFORMYLASE"/>
    <property type="match status" value="1"/>
</dbReference>
<comment type="catalytic activity">
    <reaction evidence="6">
        <text>N-terminal N-formyl-L-methionyl-[peptide] + H2O = N-terminal L-methionyl-[peptide] + formate</text>
        <dbReference type="Rhea" id="RHEA:24420"/>
        <dbReference type="Rhea" id="RHEA-COMP:10639"/>
        <dbReference type="Rhea" id="RHEA-COMP:10640"/>
        <dbReference type="ChEBI" id="CHEBI:15377"/>
        <dbReference type="ChEBI" id="CHEBI:15740"/>
        <dbReference type="ChEBI" id="CHEBI:49298"/>
        <dbReference type="ChEBI" id="CHEBI:64731"/>
        <dbReference type="EC" id="3.5.1.88"/>
    </reaction>
</comment>
<comment type="similarity">
    <text evidence="1 6">Belongs to the polypeptide deformylase family.</text>
</comment>
<reference evidence="8 9" key="1">
    <citation type="submission" date="2018-06" db="EMBL/GenBank/DDBJ databases">
        <authorList>
            <consortium name="Pathogen Informatics"/>
            <person name="Doyle S."/>
        </authorList>
    </citation>
    <scope>NUCLEOTIDE SEQUENCE [LARGE SCALE GENOMIC DNA]</scope>
    <source>
        <strain evidence="8 9">NCTC10736</strain>
    </source>
</reference>
<organism evidence="8 9">
    <name type="scientific">Shewanella morhuae</name>
    <dbReference type="NCBI Taxonomy" id="365591"/>
    <lineage>
        <taxon>Bacteria</taxon>
        <taxon>Pseudomonadati</taxon>
        <taxon>Pseudomonadota</taxon>
        <taxon>Gammaproteobacteria</taxon>
        <taxon>Alteromonadales</taxon>
        <taxon>Shewanellaceae</taxon>
        <taxon>Shewanella</taxon>
    </lineage>
</organism>
<dbReference type="Gene3D" id="3.90.45.10">
    <property type="entry name" value="Peptide deformylase"/>
    <property type="match status" value="1"/>
</dbReference>
<evidence type="ECO:0000256" key="6">
    <source>
        <dbReference type="HAMAP-Rule" id="MF_00163"/>
    </source>
</evidence>
<feature type="binding site" evidence="6">
    <location>
        <position position="150"/>
    </location>
    <ligand>
        <name>Fe cation</name>
        <dbReference type="ChEBI" id="CHEBI:24875"/>
    </ligand>
</feature>
<dbReference type="EC" id="3.5.1.88" evidence="6"/>
<comment type="cofactor">
    <cofactor evidence="6">
        <name>Fe(2+)</name>
        <dbReference type="ChEBI" id="CHEBI:29033"/>
    </cofactor>
    <text evidence="6">Binds 1 Fe(2+) ion.</text>
</comment>
<feature type="binding site" evidence="6">
    <location>
        <position position="154"/>
    </location>
    <ligand>
        <name>Fe cation</name>
        <dbReference type="ChEBI" id="CHEBI:24875"/>
    </ligand>
</feature>
<evidence type="ECO:0000256" key="2">
    <source>
        <dbReference type="ARBA" id="ARBA00022723"/>
    </source>
</evidence>
<keyword evidence="3 6" id="KW-0378">Hydrolase</keyword>
<feature type="region of interest" description="Disordered" evidence="7">
    <location>
        <begin position="166"/>
        <end position="185"/>
    </location>
</feature>
<keyword evidence="2 6" id="KW-0479">Metal-binding</keyword>
<evidence type="ECO:0000256" key="1">
    <source>
        <dbReference type="ARBA" id="ARBA00010759"/>
    </source>
</evidence>
<dbReference type="SUPFAM" id="SSF56420">
    <property type="entry name" value="Peptide deformylase"/>
    <property type="match status" value="1"/>
</dbReference>
<dbReference type="Pfam" id="PF01327">
    <property type="entry name" value="Pep_deformylase"/>
    <property type="match status" value="1"/>
</dbReference>
<dbReference type="AlphaFoldDB" id="A0A380ADP1"/>
<dbReference type="PANTHER" id="PTHR10458">
    <property type="entry name" value="PEPTIDE DEFORMYLASE"/>
    <property type="match status" value="1"/>
</dbReference>
<comment type="function">
    <text evidence="6">Removes the formyl group from the N-terminal Met of newly synthesized proteins. Requires at least a dipeptide for an efficient rate of reaction. N-terminal L-methionine is a prerequisite for activity but the enzyme has broad specificity at other positions.</text>
</comment>
<dbReference type="GO" id="GO:0042586">
    <property type="term" value="F:peptide deformylase activity"/>
    <property type="evidence" value="ECO:0007669"/>
    <property type="project" value="UniProtKB-UniRule"/>
</dbReference>
<dbReference type="NCBIfam" id="TIGR00079">
    <property type="entry name" value="pept_deformyl"/>
    <property type="match status" value="1"/>
</dbReference>
<dbReference type="CDD" id="cd00487">
    <property type="entry name" value="Pep_deformylase"/>
    <property type="match status" value="1"/>
</dbReference>
<evidence type="ECO:0000313" key="8">
    <source>
        <dbReference type="EMBL" id="SUI78610.1"/>
    </source>
</evidence>
<sequence length="185" mass="20510">MFTFLRPTPPVLLPIALVGEDILTQRAITVQHFDAALTELAEQMSASMTAAQGVGIAAPQVHNPLALFIMASRPNERYPDAPNMAPVVVVNPRIVYASNDLVGGEEGCLSVPGQRFSIQRHKTIEVRYQNLQGEWQQAELTDFIARIFQHEFDHLQGITLLERSRMPEQTHTLSAQPTTVKGEAQ</sequence>
<dbReference type="RefSeq" id="WP_115406199.1">
    <property type="nucleotide sequence ID" value="NZ_BPFE01000073.1"/>
</dbReference>
<gene>
    <name evidence="6 8" type="primary">def</name>
    <name evidence="8" type="ORF">NCTC10736_02171</name>
</gene>
<dbReference type="EMBL" id="UGYV01000001">
    <property type="protein sequence ID" value="SUI78610.1"/>
    <property type="molecule type" value="Genomic_DNA"/>
</dbReference>
<dbReference type="PIRSF" id="PIRSF004749">
    <property type="entry name" value="Pep_def"/>
    <property type="match status" value="1"/>
</dbReference>
<dbReference type="PRINTS" id="PR01576">
    <property type="entry name" value="PDEFORMYLASE"/>
</dbReference>
<evidence type="ECO:0000256" key="7">
    <source>
        <dbReference type="SAM" id="MobiDB-lite"/>
    </source>
</evidence>
<keyword evidence="5 6" id="KW-0408">Iron</keyword>
<name>A0A380ADP1_9GAMM</name>
<feature type="compositionally biased region" description="Polar residues" evidence="7">
    <location>
        <begin position="169"/>
        <end position="179"/>
    </location>
</feature>